<dbReference type="CDD" id="cd00082">
    <property type="entry name" value="HisKA"/>
    <property type="match status" value="1"/>
</dbReference>
<evidence type="ECO:0000259" key="8">
    <source>
        <dbReference type="PROSITE" id="PS50110"/>
    </source>
</evidence>
<proteinExistence type="predicted"/>
<feature type="compositionally biased region" description="Polar residues" evidence="6">
    <location>
        <begin position="597"/>
        <end position="611"/>
    </location>
</feature>
<dbReference type="Gene3D" id="1.10.287.130">
    <property type="match status" value="1"/>
</dbReference>
<dbReference type="GO" id="GO:0005524">
    <property type="term" value="F:ATP binding"/>
    <property type="evidence" value="ECO:0007669"/>
    <property type="project" value="UniProtKB-KW"/>
</dbReference>
<feature type="modified residue" description="4-aspartylphosphate" evidence="5">
    <location>
        <position position="523"/>
    </location>
</feature>
<comment type="caution">
    <text evidence="9">The sequence shown here is derived from an EMBL/GenBank/DDBJ whole genome shotgun (WGS) entry which is preliminary data.</text>
</comment>
<evidence type="ECO:0000256" key="2">
    <source>
        <dbReference type="ARBA" id="ARBA00012438"/>
    </source>
</evidence>
<dbReference type="InterPro" id="IPR003661">
    <property type="entry name" value="HisK_dim/P_dom"/>
</dbReference>
<keyword evidence="3 5" id="KW-0597">Phosphoprotein</keyword>
<dbReference type="SUPFAM" id="SSF55874">
    <property type="entry name" value="ATPase domain of HSP90 chaperone/DNA topoisomerase II/histidine kinase"/>
    <property type="match status" value="1"/>
</dbReference>
<keyword evidence="9" id="KW-0547">Nucleotide-binding</keyword>
<dbReference type="InterPro" id="IPR004358">
    <property type="entry name" value="Sig_transdc_His_kin-like_C"/>
</dbReference>
<reference evidence="9 10" key="1">
    <citation type="submission" date="2024-07" db="EMBL/GenBank/DDBJ databases">
        <title>Marimonas sp.nov., isolated from tidal-flat sediment.</title>
        <authorList>
            <person name="Jayan J.N."/>
            <person name="Lee S.S."/>
        </authorList>
    </citation>
    <scope>NUCLEOTIDE SEQUENCE [LARGE SCALE GENOMIC DNA]</scope>
    <source>
        <strain evidence="9 10">MJW-29</strain>
    </source>
</reference>
<evidence type="ECO:0000256" key="3">
    <source>
        <dbReference type="ARBA" id="ARBA00022553"/>
    </source>
</evidence>
<gene>
    <name evidence="9" type="ORF">AB2B41_00720</name>
</gene>
<evidence type="ECO:0000256" key="1">
    <source>
        <dbReference type="ARBA" id="ARBA00000085"/>
    </source>
</evidence>
<protein>
    <recommendedName>
        <fullName evidence="2">histidine kinase</fullName>
        <ecNumber evidence="2">2.7.13.3</ecNumber>
    </recommendedName>
</protein>
<evidence type="ECO:0000313" key="9">
    <source>
        <dbReference type="EMBL" id="MEW9918112.1"/>
    </source>
</evidence>
<dbReference type="SUPFAM" id="SSF47384">
    <property type="entry name" value="Homodimeric domain of signal transducing histidine kinase"/>
    <property type="match status" value="1"/>
</dbReference>
<dbReference type="Pfam" id="PF12860">
    <property type="entry name" value="PAS_7"/>
    <property type="match status" value="1"/>
</dbReference>
<accession>A0ABV3RGL7</accession>
<evidence type="ECO:0000256" key="6">
    <source>
        <dbReference type="SAM" id="MobiDB-lite"/>
    </source>
</evidence>
<evidence type="ECO:0000313" key="10">
    <source>
        <dbReference type="Proteomes" id="UP001556098"/>
    </source>
</evidence>
<keyword evidence="4" id="KW-0902">Two-component regulatory system</keyword>
<dbReference type="SMART" id="SM00387">
    <property type="entry name" value="HATPase_c"/>
    <property type="match status" value="1"/>
</dbReference>
<keyword evidence="9" id="KW-0067">ATP-binding</keyword>
<dbReference type="EC" id="2.7.13.3" evidence="2"/>
<dbReference type="PROSITE" id="PS50109">
    <property type="entry name" value="HIS_KIN"/>
    <property type="match status" value="1"/>
</dbReference>
<feature type="compositionally biased region" description="Low complexity" evidence="6">
    <location>
        <begin position="454"/>
        <end position="468"/>
    </location>
</feature>
<dbReference type="SUPFAM" id="SSF52172">
    <property type="entry name" value="CheY-like"/>
    <property type="match status" value="1"/>
</dbReference>
<dbReference type="SMART" id="SM00448">
    <property type="entry name" value="REC"/>
    <property type="match status" value="1"/>
</dbReference>
<dbReference type="PANTHER" id="PTHR45339:SF1">
    <property type="entry name" value="HYBRID SIGNAL TRANSDUCTION HISTIDINE KINASE J"/>
    <property type="match status" value="1"/>
</dbReference>
<sequence>MNLNSRLTEERRRRLAAERLLELRQAELAAANRKLGQHAQHLSEQVVETRAQNATILKENRRVKLDLSAVTQRAEVSERRLWHPMQSIDGAVALFDSNLELVIANDAYLAVFEDLEAVRPGVSYVTLIQLLTDEGIVEPGDMTPDAWREMMINRLGMATPEQVTIRLWNGEYARIIDQRSPEGDLVSLCFNVTERIAYEEKLKKARMIAESANRAKSAFLANMTHELRSPMNGVIGMVDLLRETALNEEQRAYAETIKHSAEALLVIINDVLDYSKIEAERISLKVESFELGPVLQDVMMLFWPTASEKGVDLVLDADPALPERVIGDAGRLRQVLTNLVGNAVKFTQSGHVALRISGHPDLANGTLQLRVRVEDTGIGIPGHLLGHIFGEFNQVEDTRDRSYEGTGLGLAISERLVKLMGGSISVTSALGEGACFDFQVTLKLEKAASAQARGPAATPSTPPSAGDPAPRPIRILAAEDNETNQFVFAKMLGGLNADVRFANDGEEAVRLFDDFGPDLVFMDISMPKMDGLAATRAIRTRKEGAEVPIIALTAHAHEEDRSAILGAGLTDILTKPLRKALIIARIETAHRPWMSPLESTQDEGSYRTKTGFSGVERSSRKA</sequence>
<dbReference type="InterPro" id="IPR036890">
    <property type="entry name" value="HATPase_C_sf"/>
</dbReference>
<dbReference type="CDD" id="cd16922">
    <property type="entry name" value="HATPase_EvgS-ArcB-TorS-like"/>
    <property type="match status" value="1"/>
</dbReference>
<dbReference type="CDD" id="cd17546">
    <property type="entry name" value="REC_hyHK_CKI1_RcsC-like"/>
    <property type="match status" value="1"/>
</dbReference>
<dbReference type="SMART" id="SM00388">
    <property type="entry name" value="HisKA"/>
    <property type="match status" value="1"/>
</dbReference>
<name>A0ABV3RGL7_9RHOB</name>
<evidence type="ECO:0000256" key="5">
    <source>
        <dbReference type="PROSITE-ProRule" id="PRU00169"/>
    </source>
</evidence>
<dbReference type="InterPro" id="IPR011006">
    <property type="entry name" value="CheY-like_superfamily"/>
</dbReference>
<dbReference type="InterPro" id="IPR003594">
    <property type="entry name" value="HATPase_dom"/>
</dbReference>
<dbReference type="InterPro" id="IPR001789">
    <property type="entry name" value="Sig_transdc_resp-reg_receiver"/>
</dbReference>
<dbReference type="Gene3D" id="3.30.565.10">
    <property type="entry name" value="Histidine kinase-like ATPase, C-terminal domain"/>
    <property type="match status" value="1"/>
</dbReference>
<dbReference type="Gene3D" id="3.40.50.2300">
    <property type="match status" value="1"/>
</dbReference>
<dbReference type="RefSeq" id="WP_367875810.1">
    <property type="nucleotide sequence ID" value="NZ_JBFNXX010000001.1"/>
</dbReference>
<organism evidence="9 10">
    <name type="scientific">Sulfitobacter sediminis</name>
    <dbReference type="NCBI Taxonomy" id="3234186"/>
    <lineage>
        <taxon>Bacteria</taxon>
        <taxon>Pseudomonadati</taxon>
        <taxon>Pseudomonadota</taxon>
        <taxon>Alphaproteobacteria</taxon>
        <taxon>Rhodobacterales</taxon>
        <taxon>Roseobacteraceae</taxon>
        <taxon>Sulfitobacter</taxon>
    </lineage>
</organism>
<dbReference type="EMBL" id="JBFNXX010000001">
    <property type="protein sequence ID" value="MEW9918112.1"/>
    <property type="molecule type" value="Genomic_DNA"/>
</dbReference>
<keyword evidence="10" id="KW-1185">Reference proteome</keyword>
<dbReference type="InterPro" id="IPR036097">
    <property type="entry name" value="HisK_dim/P_sf"/>
</dbReference>
<dbReference type="Proteomes" id="UP001556098">
    <property type="component" value="Unassembled WGS sequence"/>
</dbReference>
<evidence type="ECO:0000256" key="4">
    <source>
        <dbReference type="ARBA" id="ARBA00023012"/>
    </source>
</evidence>
<feature type="domain" description="Response regulatory" evidence="8">
    <location>
        <begin position="474"/>
        <end position="590"/>
    </location>
</feature>
<dbReference type="Pfam" id="PF00072">
    <property type="entry name" value="Response_reg"/>
    <property type="match status" value="1"/>
</dbReference>
<dbReference type="Pfam" id="PF00512">
    <property type="entry name" value="HisKA"/>
    <property type="match status" value="1"/>
</dbReference>
<evidence type="ECO:0000259" key="7">
    <source>
        <dbReference type="PROSITE" id="PS50109"/>
    </source>
</evidence>
<dbReference type="PANTHER" id="PTHR45339">
    <property type="entry name" value="HYBRID SIGNAL TRANSDUCTION HISTIDINE KINASE J"/>
    <property type="match status" value="1"/>
</dbReference>
<dbReference type="PRINTS" id="PR00344">
    <property type="entry name" value="BCTRLSENSOR"/>
</dbReference>
<dbReference type="Pfam" id="PF02518">
    <property type="entry name" value="HATPase_c"/>
    <property type="match status" value="1"/>
</dbReference>
<comment type="catalytic activity">
    <reaction evidence="1">
        <text>ATP + protein L-histidine = ADP + protein N-phospho-L-histidine.</text>
        <dbReference type="EC" id="2.7.13.3"/>
    </reaction>
</comment>
<dbReference type="InterPro" id="IPR005467">
    <property type="entry name" value="His_kinase_dom"/>
</dbReference>
<feature type="region of interest" description="Disordered" evidence="6">
    <location>
        <begin position="595"/>
        <end position="622"/>
    </location>
</feature>
<dbReference type="PROSITE" id="PS50110">
    <property type="entry name" value="RESPONSE_REGULATORY"/>
    <property type="match status" value="1"/>
</dbReference>
<feature type="region of interest" description="Disordered" evidence="6">
    <location>
        <begin position="451"/>
        <end position="471"/>
    </location>
</feature>
<feature type="domain" description="Histidine kinase" evidence="7">
    <location>
        <begin position="222"/>
        <end position="444"/>
    </location>
</feature>